<comment type="similarity">
    <text evidence="1">Belongs to the bacterial solute-binding protein ModA family.</text>
</comment>
<sequence>MKKILFSFATVIFSNLVQAETVKIYAAASLTNAITDIIKLYQKQNPKIEIIPVFGASGALAKQIEAGASSDVFFSADQDWMKYLVQKQKVQPTQVKPFLLNELVLISPINTKMQFKAVPQFNFSQSFQGHLCTGQMESVPVGKYAKHSLIKLNWLNSLNGRIVGTDDVRSALAFVERGECQAGIVYKTDALISKKVKMVGAFPANSHSPIIYPIALTMQGQKNKDAVKFAQFIKANGQAKQVFFQYGFKL</sequence>
<feature type="chain" id="PRO_5008360776" evidence="7">
    <location>
        <begin position="20"/>
        <end position="250"/>
    </location>
</feature>
<keyword evidence="9" id="KW-1185">Reference proteome</keyword>
<dbReference type="Proteomes" id="UP000185753">
    <property type="component" value="Unassembled WGS sequence"/>
</dbReference>
<dbReference type="PIRSF" id="PIRSF004846">
    <property type="entry name" value="ModA"/>
    <property type="match status" value="1"/>
</dbReference>
<evidence type="ECO:0000313" key="9">
    <source>
        <dbReference type="Proteomes" id="UP000185753"/>
    </source>
</evidence>
<dbReference type="RefSeq" id="WP_067762032.1">
    <property type="nucleotide sequence ID" value="NZ_LZDS01000003.1"/>
</dbReference>
<dbReference type="GO" id="GO:0015689">
    <property type="term" value="P:molybdate ion transport"/>
    <property type="evidence" value="ECO:0007669"/>
    <property type="project" value="InterPro"/>
</dbReference>
<dbReference type="NCBIfam" id="TIGR01256">
    <property type="entry name" value="modA"/>
    <property type="match status" value="1"/>
</dbReference>
<feature type="binding site" evidence="6">
    <location>
        <position position="186"/>
    </location>
    <ligand>
        <name>molybdate</name>
        <dbReference type="ChEBI" id="CHEBI:36264"/>
    </ligand>
</feature>
<evidence type="ECO:0000256" key="3">
    <source>
        <dbReference type="ARBA" id="ARBA00022723"/>
    </source>
</evidence>
<feature type="signal peptide" evidence="7">
    <location>
        <begin position="1"/>
        <end position="19"/>
    </location>
</feature>
<dbReference type="InterPro" id="IPR050682">
    <property type="entry name" value="ModA/WtpA"/>
</dbReference>
<keyword evidence="3 6" id="KW-0479">Metal-binding</keyword>
<dbReference type="GO" id="GO:0046872">
    <property type="term" value="F:metal ion binding"/>
    <property type="evidence" value="ECO:0007669"/>
    <property type="project" value="UniProtKB-KW"/>
</dbReference>
<dbReference type="SUPFAM" id="SSF53850">
    <property type="entry name" value="Periplasmic binding protein-like II"/>
    <property type="match status" value="1"/>
</dbReference>
<dbReference type="STRING" id="1443941.A9J31_11500"/>
<dbReference type="GO" id="GO:1901359">
    <property type="term" value="F:tungstate binding"/>
    <property type="evidence" value="ECO:0007669"/>
    <property type="project" value="UniProtKB-ARBA"/>
</dbReference>
<evidence type="ECO:0000256" key="7">
    <source>
        <dbReference type="SAM" id="SignalP"/>
    </source>
</evidence>
<dbReference type="GO" id="GO:0030973">
    <property type="term" value="F:molybdate ion binding"/>
    <property type="evidence" value="ECO:0007669"/>
    <property type="project" value="TreeGrafter"/>
</dbReference>
<feature type="binding site" evidence="6">
    <location>
        <position position="57"/>
    </location>
    <ligand>
        <name>molybdate</name>
        <dbReference type="ChEBI" id="CHEBI:36264"/>
    </ligand>
</feature>
<keyword evidence="4 7" id="KW-0732">Signal</keyword>
<dbReference type="AlphaFoldDB" id="A0A1A7RBV8"/>
<evidence type="ECO:0000256" key="2">
    <source>
        <dbReference type="ARBA" id="ARBA00022505"/>
    </source>
</evidence>
<dbReference type="OrthoDB" id="9785015at2"/>
<organism evidence="8 9">
    <name type="scientific">Acinetobacter gandensis</name>
    <dbReference type="NCBI Taxonomy" id="1443941"/>
    <lineage>
        <taxon>Bacteria</taxon>
        <taxon>Pseudomonadati</taxon>
        <taxon>Pseudomonadota</taxon>
        <taxon>Gammaproteobacteria</taxon>
        <taxon>Moraxellales</taxon>
        <taxon>Moraxellaceae</taxon>
        <taxon>Acinetobacter</taxon>
    </lineage>
</organism>
<feature type="binding site" evidence="6">
    <location>
        <position position="29"/>
    </location>
    <ligand>
        <name>molybdate</name>
        <dbReference type="ChEBI" id="CHEBI:36264"/>
    </ligand>
</feature>
<evidence type="ECO:0000256" key="6">
    <source>
        <dbReference type="PIRSR" id="PIRSR004846-1"/>
    </source>
</evidence>
<evidence type="ECO:0000256" key="5">
    <source>
        <dbReference type="ARBA" id="ARBA00062515"/>
    </source>
</evidence>
<evidence type="ECO:0000256" key="1">
    <source>
        <dbReference type="ARBA" id="ARBA00009175"/>
    </source>
</evidence>
<gene>
    <name evidence="8" type="ORF">A9J31_11500</name>
</gene>
<dbReference type="EMBL" id="LZDS01000003">
    <property type="protein sequence ID" value="OBX29735.1"/>
    <property type="molecule type" value="Genomic_DNA"/>
</dbReference>
<dbReference type="PANTHER" id="PTHR30632:SF17">
    <property type="entry name" value="MOLYBDATE-BINDING PROTEIN MODA"/>
    <property type="match status" value="1"/>
</dbReference>
<comment type="subunit">
    <text evidence="5">The complex is composed of two ATP-binding proteins (ModC), two transmembrane proteins (ModB) and a solute-binding protein (ModA).</text>
</comment>
<accession>A0A1A7RBV8</accession>
<dbReference type="PANTHER" id="PTHR30632">
    <property type="entry name" value="MOLYBDATE-BINDING PERIPLASMIC PROTEIN"/>
    <property type="match status" value="1"/>
</dbReference>
<dbReference type="Gene3D" id="3.40.190.10">
    <property type="entry name" value="Periplasmic binding protein-like II"/>
    <property type="match status" value="2"/>
</dbReference>
<protein>
    <submittedName>
        <fullName evidence="8">Molybdate ABC transporter substrate-binding protein</fullName>
    </submittedName>
</protein>
<evidence type="ECO:0000313" key="8">
    <source>
        <dbReference type="EMBL" id="OBX29735.1"/>
    </source>
</evidence>
<dbReference type="FunFam" id="3.40.190.10:FF:000035">
    <property type="entry name" value="Molybdate ABC transporter substrate-binding protein"/>
    <property type="match status" value="1"/>
</dbReference>
<name>A0A1A7RBV8_9GAMM</name>
<evidence type="ECO:0000256" key="4">
    <source>
        <dbReference type="ARBA" id="ARBA00022729"/>
    </source>
</evidence>
<dbReference type="GO" id="GO:0030288">
    <property type="term" value="C:outer membrane-bounded periplasmic space"/>
    <property type="evidence" value="ECO:0007669"/>
    <property type="project" value="TreeGrafter"/>
</dbReference>
<keyword evidence="2 6" id="KW-0500">Molybdenum</keyword>
<reference evidence="9" key="1">
    <citation type="submission" date="2016-06" db="EMBL/GenBank/DDBJ databases">
        <authorList>
            <person name="Radolfova-Krizova L."/>
            <person name="Nemec A."/>
        </authorList>
    </citation>
    <scope>NUCLEOTIDE SEQUENCE [LARGE SCALE GENOMIC DNA]</scope>
    <source>
        <strain evidence="9">ANC 4275</strain>
    </source>
</reference>
<proteinExistence type="inferred from homology"/>
<feature type="binding site" evidence="6">
    <location>
        <position position="168"/>
    </location>
    <ligand>
        <name>molybdate</name>
        <dbReference type="ChEBI" id="CHEBI:36264"/>
    </ligand>
</feature>
<comment type="caution">
    <text evidence="8">The sequence shown here is derived from an EMBL/GenBank/DDBJ whole genome shotgun (WGS) entry which is preliminary data.</text>
</comment>
<dbReference type="InterPro" id="IPR005950">
    <property type="entry name" value="ModA"/>
</dbReference>
<dbReference type="Pfam" id="PF13531">
    <property type="entry name" value="SBP_bac_11"/>
    <property type="match status" value="1"/>
</dbReference>